<reference evidence="2" key="1">
    <citation type="submission" date="2016-11" db="UniProtKB">
        <authorList>
            <consortium name="WormBaseParasite"/>
        </authorList>
    </citation>
    <scope>IDENTIFICATION</scope>
</reference>
<organism evidence="1 2">
    <name type="scientific">Steinernema glaseri</name>
    <dbReference type="NCBI Taxonomy" id="37863"/>
    <lineage>
        <taxon>Eukaryota</taxon>
        <taxon>Metazoa</taxon>
        <taxon>Ecdysozoa</taxon>
        <taxon>Nematoda</taxon>
        <taxon>Chromadorea</taxon>
        <taxon>Rhabditida</taxon>
        <taxon>Tylenchina</taxon>
        <taxon>Panagrolaimomorpha</taxon>
        <taxon>Strongyloidoidea</taxon>
        <taxon>Steinernematidae</taxon>
        <taxon>Steinernema</taxon>
    </lineage>
</organism>
<sequence length="84" mass="9714">MKTQTKSIFCNVVEVVFNFGQERGYICFIVEQRREEAVVKNVRHVDTHAEDVLKDVEKDGFYEVVDESLNVNIGIGIRYCVLCQ</sequence>
<name>A0A1I8A7H4_9BILA</name>
<accession>A0A1I8A7H4</accession>
<evidence type="ECO:0000313" key="1">
    <source>
        <dbReference type="Proteomes" id="UP000095287"/>
    </source>
</evidence>
<protein>
    <submittedName>
        <fullName evidence="2">Phage protein</fullName>
    </submittedName>
</protein>
<dbReference type="WBParaSite" id="L893_g33636.t1">
    <property type="protein sequence ID" value="L893_g33636.t1"/>
    <property type="gene ID" value="L893_g33636"/>
</dbReference>
<evidence type="ECO:0000313" key="2">
    <source>
        <dbReference type="WBParaSite" id="L893_g33636.t1"/>
    </source>
</evidence>
<proteinExistence type="predicted"/>
<dbReference type="Proteomes" id="UP000095287">
    <property type="component" value="Unplaced"/>
</dbReference>
<keyword evidence="1" id="KW-1185">Reference proteome</keyword>
<dbReference type="AlphaFoldDB" id="A0A1I8A7H4"/>